<keyword evidence="3 5" id="KW-0808">Transferase</keyword>
<proteinExistence type="inferred from homology"/>
<accession>A0ABN3SPJ1</accession>
<dbReference type="Gene3D" id="3.90.1150.10">
    <property type="entry name" value="Aspartate Aminotransferase, domain 1"/>
    <property type="match status" value="1"/>
</dbReference>
<dbReference type="InterPro" id="IPR004839">
    <property type="entry name" value="Aminotransferase_I/II_large"/>
</dbReference>
<evidence type="ECO:0000256" key="2">
    <source>
        <dbReference type="ARBA" id="ARBA00022576"/>
    </source>
</evidence>
<dbReference type="InterPro" id="IPR015422">
    <property type="entry name" value="PyrdxlP-dep_Trfase_small"/>
</dbReference>
<evidence type="ECO:0000256" key="5">
    <source>
        <dbReference type="RuleBase" id="RU000481"/>
    </source>
</evidence>
<dbReference type="InterPro" id="IPR004838">
    <property type="entry name" value="NHTrfase_class1_PyrdxlP-BS"/>
</dbReference>
<organism evidence="8 9">
    <name type="scientific">Streptomyces lunalinharesii</name>
    <dbReference type="NCBI Taxonomy" id="333384"/>
    <lineage>
        <taxon>Bacteria</taxon>
        <taxon>Bacillati</taxon>
        <taxon>Actinomycetota</taxon>
        <taxon>Actinomycetes</taxon>
        <taxon>Kitasatosporales</taxon>
        <taxon>Streptomycetaceae</taxon>
        <taxon>Streptomyces</taxon>
    </lineage>
</organism>
<reference evidence="8 9" key="1">
    <citation type="journal article" date="2019" name="Int. J. Syst. Evol. Microbiol.">
        <title>The Global Catalogue of Microorganisms (GCM) 10K type strain sequencing project: providing services to taxonomists for standard genome sequencing and annotation.</title>
        <authorList>
            <consortium name="The Broad Institute Genomics Platform"/>
            <consortium name="The Broad Institute Genome Sequencing Center for Infectious Disease"/>
            <person name="Wu L."/>
            <person name="Ma J."/>
        </authorList>
    </citation>
    <scope>NUCLEOTIDE SEQUENCE [LARGE SCALE GENOMIC DNA]</scope>
    <source>
        <strain evidence="8 9">JCM 16374</strain>
    </source>
</reference>
<keyword evidence="4" id="KW-0663">Pyridoxal phosphate</keyword>
<dbReference type="Gene3D" id="3.40.640.10">
    <property type="entry name" value="Type I PLP-dependent aspartate aminotransferase-like (Major domain)"/>
    <property type="match status" value="1"/>
</dbReference>
<evidence type="ECO:0000313" key="9">
    <source>
        <dbReference type="Proteomes" id="UP001500994"/>
    </source>
</evidence>
<dbReference type="EC" id="2.6.1.-" evidence="5"/>
<feature type="region of interest" description="Disordered" evidence="6">
    <location>
        <begin position="375"/>
        <end position="401"/>
    </location>
</feature>
<dbReference type="Pfam" id="PF00155">
    <property type="entry name" value="Aminotran_1_2"/>
    <property type="match status" value="1"/>
</dbReference>
<keyword evidence="9" id="KW-1185">Reference proteome</keyword>
<protein>
    <recommendedName>
        <fullName evidence="5">Aminotransferase</fullName>
        <ecNumber evidence="5">2.6.1.-</ecNumber>
    </recommendedName>
</protein>
<evidence type="ECO:0000259" key="7">
    <source>
        <dbReference type="Pfam" id="PF00155"/>
    </source>
</evidence>
<evidence type="ECO:0000313" key="8">
    <source>
        <dbReference type="EMBL" id="GAA2682127.1"/>
    </source>
</evidence>
<dbReference type="InterPro" id="IPR015424">
    <property type="entry name" value="PyrdxlP-dep_Trfase"/>
</dbReference>
<dbReference type="PANTHER" id="PTHR42885">
    <property type="entry name" value="HISTIDINOL-PHOSPHATE AMINOTRANSFERASE-RELATED"/>
    <property type="match status" value="1"/>
</dbReference>
<dbReference type="SUPFAM" id="SSF53383">
    <property type="entry name" value="PLP-dependent transferases"/>
    <property type="match status" value="1"/>
</dbReference>
<keyword evidence="2 5" id="KW-0032">Aminotransferase</keyword>
<dbReference type="RefSeq" id="WP_344582363.1">
    <property type="nucleotide sequence ID" value="NZ_BAAARK010000029.1"/>
</dbReference>
<feature type="domain" description="Aminotransferase class I/classII large" evidence="7">
    <location>
        <begin position="63"/>
        <end position="370"/>
    </location>
</feature>
<comment type="cofactor">
    <cofactor evidence="1 5">
        <name>pyridoxal 5'-phosphate</name>
        <dbReference type="ChEBI" id="CHEBI:597326"/>
    </cofactor>
</comment>
<dbReference type="PROSITE" id="PS00105">
    <property type="entry name" value="AA_TRANSFER_CLASS_1"/>
    <property type="match status" value="1"/>
</dbReference>
<sequence>MTGPEPHAPTGTHTVSLHGFPFPLGTETRTLTWQPRALRPGVLNLKSCELQHPWSEELVGRELAALSLAETLAYPVQDHALAQLAAYHGLDRTHILLTAGSDYGIGLVVDALVRPVGRLLLQEPAFEAWRHYAQLRRVHVTGVPGTTGTPPAADPAPLLDLLRSTPRPAVAAVTNPGSPSGLRYPPSAMRQLARTAREHGHLLVIDECYGDFVHTSHAPLVTEFSNVVVVHSYSKTFALAGLRIAALLAHPVLREHLGRFRPENAVGAPAVALLTRLVPQGDRWREIWRDVRAIRQGFVDHVLAAHPDWRVLEPGANFATFWSPDPDTADAARDHLAAHRIRVRSLSDVPGLRGCFRVSLADRPQMRRVARLLDDVTDRATPPTAVPLPAREGPPPDARPS</sequence>
<evidence type="ECO:0000256" key="4">
    <source>
        <dbReference type="ARBA" id="ARBA00022898"/>
    </source>
</evidence>
<feature type="compositionally biased region" description="Pro residues" evidence="6">
    <location>
        <begin position="392"/>
        <end position="401"/>
    </location>
</feature>
<gene>
    <name evidence="8" type="ORF">GCM10009864_63540</name>
</gene>
<evidence type="ECO:0000256" key="1">
    <source>
        <dbReference type="ARBA" id="ARBA00001933"/>
    </source>
</evidence>
<comment type="similarity">
    <text evidence="5">Belongs to the class-I pyridoxal-phosphate-dependent aminotransferase family.</text>
</comment>
<dbReference type="EMBL" id="BAAARK010000029">
    <property type="protein sequence ID" value="GAA2682127.1"/>
    <property type="molecule type" value="Genomic_DNA"/>
</dbReference>
<dbReference type="PANTHER" id="PTHR42885:SF2">
    <property type="entry name" value="HISTIDINOL-PHOSPHATE AMINOTRANSFERASE"/>
    <property type="match status" value="1"/>
</dbReference>
<dbReference type="Proteomes" id="UP001500994">
    <property type="component" value="Unassembled WGS sequence"/>
</dbReference>
<evidence type="ECO:0000256" key="3">
    <source>
        <dbReference type="ARBA" id="ARBA00022679"/>
    </source>
</evidence>
<dbReference type="InterPro" id="IPR015421">
    <property type="entry name" value="PyrdxlP-dep_Trfase_major"/>
</dbReference>
<comment type="caution">
    <text evidence="8">The sequence shown here is derived from an EMBL/GenBank/DDBJ whole genome shotgun (WGS) entry which is preliminary data.</text>
</comment>
<dbReference type="CDD" id="cd00609">
    <property type="entry name" value="AAT_like"/>
    <property type="match status" value="1"/>
</dbReference>
<evidence type="ECO:0000256" key="6">
    <source>
        <dbReference type="SAM" id="MobiDB-lite"/>
    </source>
</evidence>
<name>A0ABN3SPJ1_9ACTN</name>